<dbReference type="AlphaFoldDB" id="A0AAW2HVR2"/>
<organism evidence="2">
    <name type="scientific">Menopon gallinae</name>
    <name type="common">poultry shaft louse</name>
    <dbReference type="NCBI Taxonomy" id="328185"/>
    <lineage>
        <taxon>Eukaryota</taxon>
        <taxon>Metazoa</taxon>
        <taxon>Ecdysozoa</taxon>
        <taxon>Arthropoda</taxon>
        <taxon>Hexapoda</taxon>
        <taxon>Insecta</taxon>
        <taxon>Pterygota</taxon>
        <taxon>Neoptera</taxon>
        <taxon>Paraneoptera</taxon>
        <taxon>Psocodea</taxon>
        <taxon>Troctomorpha</taxon>
        <taxon>Phthiraptera</taxon>
        <taxon>Amblycera</taxon>
        <taxon>Menoponidae</taxon>
        <taxon>Menopon</taxon>
    </lineage>
</organism>
<feature type="region of interest" description="Disordered" evidence="1">
    <location>
        <begin position="1"/>
        <end position="43"/>
    </location>
</feature>
<dbReference type="EMBL" id="JARGDH010000003">
    <property type="protein sequence ID" value="KAL0274077.1"/>
    <property type="molecule type" value="Genomic_DNA"/>
</dbReference>
<protein>
    <submittedName>
        <fullName evidence="2">Uncharacterized protein</fullName>
    </submittedName>
</protein>
<name>A0AAW2HVR2_9NEOP</name>
<sequence length="202" mass="22952">MPEMKVTGPRSRRDPKKLSQHTRKESPEGMQESSRPTVEDDHLQWEPFLTVNVEGNIPRHHYHRGKGSEPEGRRRVLSSPPPLSHRPCGVSTHKPLGFGTDHSVRKTETDCITGQIADPEELGRRRIFRDRTAEVVHPIGVFPVYFAFHRQISAGINLCWNGNALCLLLGLKYRLLMIIADEFLHLPAAADSLRLFLTIYCC</sequence>
<gene>
    <name evidence="2" type="ORF">PYX00_006592</name>
</gene>
<evidence type="ECO:0000313" key="2">
    <source>
        <dbReference type="EMBL" id="KAL0274077.1"/>
    </source>
</evidence>
<feature type="region of interest" description="Disordered" evidence="1">
    <location>
        <begin position="56"/>
        <end position="100"/>
    </location>
</feature>
<proteinExistence type="predicted"/>
<comment type="caution">
    <text evidence="2">The sequence shown here is derived from an EMBL/GenBank/DDBJ whole genome shotgun (WGS) entry which is preliminary data.</text>
</comment>
<evidence type="ECO:0000256" key="1">
    <source>
        <dbReference type="SAM" id="MobiDB-lite"/>
    </source>
</evidence>
<reference evidence="2" key="1">
    <citation type="journal article" date="2024" name="Gigascience">
        <title>Chromosome-level genome of the poultry shaft louse Menopon gallinae provides insight into the host-switching and adaptive evolution of parasitic lice.</title>
        <authorList>
            <person name="Xu Y."/>
            <person name="Ma L."/>
            <person name="Liu S."/>
            <person name="Liang Y."/>
            <person name="Liu Q."/>
            <person name="He Z."/>
            <person name="Tian L."/>
            <person name="Duan Y."/>
            <person name="Cai W."/>
            <person name="Li H."/>
            <person name="Song F."/>
        </authorList>
    </citation>
    <scope>NUCLEOTIDE SEQUENCE</scope>
    <source>
        <strain evidence="2">Cailab_2023a</strain>
    </source>
</reference>
<accession>A0AAW2HVR2</accession>